<dbReference type="GO" id="GO:0032259">
    <property type="term" value="P:methylation"/>
    <property type="evidence" value="ECO:0007669"/>
    <property type="project" value="UniProtKB-KW"/>
</dbReference>
<comment type="pathway">
    <text evidence="2 10">Amino-acid biosynthesis; L-methionine biosynthesis via de novo pathway; L-methionine from L-homocysteine (MetE route): step 1/1.</text>
</comment>
<feature type="binding site" evidence="10">
    <location>
        <begin position="17"/>
        <end position="20"/>
    </location>
    <ligand>
        <name>5-methyltetrahydropteroyltri-L-glutamate</name>
        <dbReference type="ChEBI" id="CHEBI:58207"/>
    </ligand>
</feature>
<dbReference type="Pfam" id="PF08267">
    <property type="entry name" value="Meth_synt_1"/>
    <property type="match status" value="1"/>
</dbReference>
<dbReference type="AlphaFoldDB" id="A0A9W6GHG7"/>
<keyword evidence="6 10" id="KW-0808">Transferase</keyword>
<evidence type="ECO:0000256" key="5">
    <source>
        <dbReference type="ARBA" id="ARBA00022605"/>
    </source>
</evidence>
<evidence type="ECO:0000313" key="16">
    <source>
        <dbReference type="EMBL" id="GLI54133.1"/>
    </source>
</evidence>
<sequence>MKIKTTVFGYPRIGPKRELKKALEDYWNGKISKVELLETANSLIIQNAKVIQSSGIDLIPSNEFSLYDFILDHSVMFNAVPKRFNRISDPLDRYFAMARGTQELPALEMTKWFNTNYHYIVPEIEEEDFELLENKPLREFTLLRDKLAVKTKPVIVGPFTYLKSAKLNMDRLERLSEKILPAYKKLLIKLDVAGVEEIQIDEPAMVMDMEEREIELLTGLYRELTKGLTLKVYLQTYYEAVSAYEPLVFSLPVHGFGFDLVDGEDNLENILTHGFPSDKVLIAGVVSGRDPWRTDFTVVMSMIERLFRVTEKIMLSNSSPLMHLPITVEAERGHIQEDILNMLSFANERLEELTILKRAINDGAALPARKSIVHEIFSKAEVRSKISSIDEKAILRKPEFKERYRMQMNSLMLPLFPTTTIGSFPQTKEVRKFRADYKNGKITEEEYKKFIFQEIEKAVKIQEELDIDVLVHGEFERTDMVEFFAEKLKGFAITKNGWVQSYGSRCVRPPIIYGDVWRDKALTVEETLYAQSLTPRPVKGIMTGAVTILQWSYPRKDISKREIAYQIALALKEEVLELEKRGIKIIQIDEPAFREGLPLKRNNQRDYFDWAINSFRLTTADVSPFTQIHTHMCYSDFNEIIDRIYALDADVISIEASRSKGEILSAFENFRYDHGIGLGVYDIHSPRVPSVEEMIEIIERSVSLIDKSLFWINPDCGLKTRGWQETVASLKNMVLAAKAMREREV</sequence>
<feature type="binding site" evidence="10">
    <location>
        <position position="111"/>
    </location>
    <ligand>
        <name>5-methyltetrahydropteroyltri-L-glutamate</name>
        <dbReference type="ChEBI" id="CHEBI:58207"/>
    </ligand>
</feature>
<feature type="active site" description="Proton donor" evidence="10 13">
    <location>
        <position position="684"/>
    </location>
</feature>
<feature type="binding site" evidence="10 11">
    <location>
        <position position="551"/>
    </location>
    <ligand>
        <name>5-methyltetrahydropteroyltri-L-glutamate</name>
        <dbReference type="ChEBI" id="CHEBI:58207"/>
    </ligand>
</feature>
<dbReference type="CDD" id="cd03312">
    <property type="entry name" value="CIMS_N_terminal_like"/>
    <property type="match status" value="1"/>
</dbReference>
<dbReference type="PANTHER" id="PTHR30519">
    <property type="entry name" value="5-METHYLTETRAHYDROPTEROYLTRIGLUTAMATE--HOMOCYSTEINE METHYLTRANSFERASE"/>
    <property type="match status" value="1"/>
</dbReference>
<dbReference type="EMBL" id="BSDX01000001">
    <property type="protein sequence ID" value="GLI54133.1"/>
    <property type="molecule type" value="Genomic_DNA"/>
</dbReference>
<dbReference type="EC" id="2.1.1.14" evidence="10"/>
<feature type="binding site" evidence="10 11">
    <location>
        <position position="589"/>
    </location>
    <ligand>
        <name>L-homocysteine</name>
        <dbReference type="ChEBI" id="CHEBI:58199"/>
    </ligand>
</feature>
<comment type="cofactor">
    <cofactor evidence="10">
        <name>Zn(2+)</name>
        <dbReference type="ChEBI" id="CHEBI:29105"/>
    </cofactor>
    <text evidence="10">Binds 1 zinc ion per subunit.</text>
</comment>
<feature type="binding site" evidence="11">
    <location>
        <position position="116"/>
    </location>
    <ligand>
        <name>5-methyltetrahydropteroyltri-L-glutamate</name>
        <dbReference type="ChEBI" id="CHEBI:58207"/>
    </ligand>
</feature>
<feature type="binding site" evidence="10 11">
    <location>
        <begin position="421"/>
        <end position="423"/>
    </location>
    <ligand>
        <name>L-homocysteine</name>
        <dbReference type="ChEBI" id="CHEBI:58199"/>
    </ligand>
</feature>
<feature type="binding site" evidence="10 11">
    <location>
        <begin position="505"/>
        <end position="506"/>
    </location>
    <ligand>
        <name>5-methyltetrahydropteroyltri-L-glutamate</name>
        <dbReference type="ChEBI" id="CHEBI:58207"/>
    </ligand>
</feature>
<feature type="binding site" evidence="12">
    <location>
        <position position="633"/>
    </location>
    <ligand>
        <name>Zn(2+)</name>
        <dbReference type="ChEBI" id="CHEBI:29105"/>
        <label>1</label>
        <note>catalytic</note>
    </ligand>
</feature>
<feature type="binding site" evidence="10 11">
    <location>
        <position position="474"/>
    </location>
    <ligand>
        <name>L-methionine</name>
        <dbReference type="ChEBI" id="CHEBI:57844"/>
    </ligand>
</feature>
<reference evidence="16" key="1">
    <citation type="submission" date="2022-12" db="EMBL/GenBank/DDBJ databases">
        <title>Reference genome sequencing for broad-spectrum identification of bacterial and archaeal isolates by mass spectrometry.</title>
        <authorList>
            <person name="Sekiguchi Y."/>
            <person name="Tourlousse D.M."/>
        </authorList>
    </citation>
    <scope>NUCLEOTIDE SEQUENCE</scope>
    <source>
        <strain evidence="16">TSL-P1</strain>
    </source>
</reference>
<dbReference type="InterPro" id="IPR038071">
    <property type="entry name" value="UROD/MetE-like_sf"/>
</dbReference>
<dbReference type="GO" id="GO:0003871">
    <property type="term" value="F:5-methyltetrahydropteroyltriglutamate-homocysteine S-methyltransferase activity"/>
    <property type="evidence" value="ECO:0007669"/>
    <property type="project" value="UniProtKB-UniRule"/>
</dbReference>
<dbReference type="SUPFAM" id="SSF51726">
    <property type="entry name" value="UROD/MetE-like"/>
    <property type="match status" value="2"/>
</dbReference>
<feature type="binding site" evidence="10">
    <location>
        <position position="595"/>
    </location>
    <ligand>
        <name>5-methyltetrahydropteroyltri-L-glutamate</name>
        <dbReference type="ChEBI" id="CHEBI:58207"/>
    </ligand>
</feature>
<accession>A0A9W6GHG7</accession>
<dbReference type="GO" id="GO:0008270">
    <property type="term" value="F:zinc ion binding"/>
    <property type="evidence" value="ECO:0007669"/>
    <property type="project" value="InterPro"/>
</dbReference>
<feature type="binding site" evidence="10">
    <location>
        <position position="633"/>
    </location>
    <ligand>
        <name>Zn(2+)</name>
        <dbReference type="ChEBI" id="CHEBI:29105"/>
        <note>catalytic</note>
    </ligand>
</feature>
<dbReference type="PIRSF" id="PIRSF000382">
    <property type="entry name" value="MeTrfase_B12_ind"/>
    <property type="match status" value="1"/>
</dbReference>
<dbReference type="InterPro" id="IPR006276">
    <property type="entry name" value="Cobalamin-indep_Met_synthase"/>
</dbReference>
<evidence type="ECO:0000256" key="3">
    <source>
        <dbReference type="ARBA" id="ARBA00009553"/>
    </source>
</evidence>
<keyword evidence="9 10" id="KW-0486">Methionine biosynthesis</keyword>
<feature type="binding site" evidence="10">
    <location>
        <position position="631"/>
    </location>
    <ligand>
        <name>Zn(2+)</name>
        <dbReference type="ChEBI" id="CHEBI:29105"/>
        <note>catalytic</note>
    </ligand>
</feature>
<evidence type="ECO:0000256" key="10">
    <source>
        <dbReference type="HAMAP-Rule" id="MF_00172"/>
    </source>
</evidence>
<evidence type="ECO:0000256" key="4">
    <source>
        <dbReference type="ARBA" id="ARBA00022603"/>
    </source>
</evidence>
<dbReference type="NCBIfam" id="TIGR01371">
    <property type="entry name" value="met_syn_B12ind"/>
    <property type="match status" value="1"/>
</dbReference>
<comment type="caution">
    <text evidence="16">The sequence shown here is derived from an EMBL/GenBank/DDBJ whole genome shotgun (WGS) entry which is preliminary data.</text>
</comment>
<keyword evidence="10" id="KW-0677">Repeat</keyword>
<evidence type="ECO:0000259" key="14">
    <source>
        <dbReference type="Pfam" id="PF01717"/>
    </source>
</evidence>
<feature type="binding site" evidence="10">
    <location>
        <position position="474"/>
    </location>
    <ligand>
        <name>L-homocysteine</name>
        <dbReference type="ChEBI" id="CHEBI:58199"/>
    </ligand>
</feature>
<keyword evidence="5 10" id="KW-0028">Amino-acid biosynthesis</keyword>
<feature type="binding site" evidence="10 11">
    <location>
        <position position="589"/>
    </location>
    <ligand>
        <name>L-methionine</name>
        <dbReference type="ChEBI" id="CHEBI:57844"/>
    </ligand>
</feature>
<proteinExistence type="inferred from homology"/>
<dbReference type="Pfam" id="PF01717">
    <property type="entry name" value="Meth_synt_2"/>
    <property type="match status" value="1"/>
</dbReference>
<feature type="binding site" evidence="11">
    <location>
        <position position="20"/>
    </location>
    <ligand>
        <name>5-methyltetrahydropteroyltri-L-glutamate</name>
        <dbReference type="ChEBI" id="CHEBI:58207"/>
    </ligand>
</feature>
<protein>
    <recommendedName>
        <fullName evidence="10">5-methyltetrahydropteroyltriglutamate--homocysteine methyltransferase</fullName>
        <ecNumber evidence="10">2.1.1.14</ecNumber>
    </recommendedName>
    <alternativeName>
        <fullName evidence="10">Cobalamin-independent methionine synthase</fullName>
    </alternativeName>
    <alternativeName>
        <fullName evidence="10">Methionine synthase, vitamin-B12 independent isozyme</fullName>
    </alternativeName>
</protein>
<evidence type="ECO:0000256" key="11">
    <source>
        <dbReference type="PIRSR" id="PIRSR000382-1"/>
    </source>
</evidence>
<feature type="domain" description="Cobalamin-independent methionine synthase MetE C-terminal/archaeal" evidence="14">
    <location>
        <begin position="416"/>
        <end position="738"/>
    </location>
</feature>
<dbReference type="InterPro" id="IPR013215">
    <property type="entry name" value="Cbl-indep_Met_Synth_N"/>
</dbReference>
<dbReference type="GO" id="GO:0009086">
    <property type="term" value="P:methionine biosynthetic process"/>
    <property type="evidence" value="ECO:0007669"/>
    <property type="project" value="UniProtKB-UniRule"/>
</dbReference>
<evidence type="ECO:0000313" key="17">
    <source>
        <dbReference type="Proteomes" id="UP001144297"/>
    </source>
</evidence>
<comment type="cofactor">
    <cofactor evidence="12">
        <name>Zn(2+)</name>
        <dbReference type="ChEBI" id="CHEBI:29105"/>
    </cofactor>
    <text evidence="12">Binds 2 Zn(2+) ions per subunit.</text>
</comment>
<dbReference type="CDD" id="cd03311">
    <property type="entry name" value="CIMS_C_terminal_like"/>
    <property type="match status" value="1"/>
</dbReference>
<dbReference type="InterPro" id="IPR002629">
    <property type="entry name" value="Met_Synth_C/arc"/>
</dbReference>
<dbReference type="Proteomes" id="UP001144297">
    <property type="component" value="Unassembled WGS sequence"/>
</dbReference>
<keyword evidence="17" id="KW-1185">Reference proteome</keyword>
<evidence type="ECO:0000256" key="1">
    <source>
        <dbReference type="ARBA" id="ARBA00002777"/>
    </source>
</evidence>
<feature type="binding site" evidence="12">
    <location>
        <position position="655"/>
    </location>
    <ligand>
        <name>Zn(2+)</name>
        <dbReference type="ChEBI" id="CHEBI:29105"/>
        <label>1</label>
        <note>catalytic</note>
    </ligand>
</feature>
<comment type="catalytic activity">
    <reaction evidence="10">
        <text>5-methyltetrahydropteroyltri-L-glutamate + L-homocysteine = tetrahydropteroyltri-L-glutamate + L-methionine</text>
        <dbReference type="Rhea" id="RHEA:21196"/>
        <dbReference type="ChEBI" id="CHEBI:57844"/>
        <dbReference type="ChEBI" id="CHEBI:58140"/>
        <dbReference type="ChEBI" id="CHEBI:58199"/>
        <dbReference type="ChEBI" id="CHEBI:58207"/>
        <dbReference type="EC" id="2.1.1.14"/>
    </reaction>
</comment>
<evidence type="ECO:0000259" key="15">
    <source>
        <dbReference type="Pfam" id="PF08267"/>
    </source>
</evidence>
<evidence type="ECO:0000256" key="8">
    <source>
        <dbReference type="ARBA" id="ARBA00022833"/>
    </source>
</evidence>
<organism evidence="16 17">
    <name type="scientific">Thermodesulfovibrio yellowstonii</name>
    <dbReference type="NCBI Taxonomy" id="28262"/>
    <lineage>
        <taxon>Bacteria</taxon>
        <taxon>Pseudomonadati</taxon>
        <taxon>Nitrospirota</taxon>
        <taxon>Thermodesulfovibrionia</taxon>
        <taxon>Thermodesulfovibrionales</taxon>
        <taxon>Thermodesulfovibrionaceae</taxon>
        <taxon>Thermodesulfovibrio</taxon>
    </lineage>
</organism>
<feature type="binding site" evidence="12">
    <location>
        <position position="631"/>
    </location>
    <ligand>
        <name>Zn(2+)</name>
        <dbReference type="ChEBI" id="CHEBI:29105"/>
        <label>1</label>
        <note>catalytic</note>
    </ligand>
</feature>
<feature type="binding site" evidence="10">
    <location>
        <position position="655"/>
    </location>
    <ligand>
        <name>Zn(2+)</name>
        <dbReference type="ChEBI" id="CHEBI:29105"/>
        <note>catalytic</note>
    </ligand>
</feature>
<feature type="binding site" evidence="12">
    <location>
        <position position="716"/>
    </location>
    <ligand>
        <name>Zn(2+)</name>
        <dbReference type="ChEBI" id="CHEBI:29105"/>
        <label>1</label>
        <note>catalytic</note>
    </ligand>
</feature>
<dbReference type="HAMAP" id="MF_00172">
    <property type="entry name" value="Meth_synth"/>
    <property type="match status" value="1"/>
</dbReference>
<feature type="domain" description="Cobalamin-independent methionine synthase MetE N-terminal" evidence="15">
    <location>
        <begin position="5"/>
        <end position="307"/>
    </location>
</feature>
<evidence type="ECO:0000256" key="7">
    <source>
        <dbReference type="ARBA" id="ARBA00022723"/>
    </source>
</evidence>
<dbReference type="NCBIfam" id="NF003556">
    <property type="entry name" value="PRK05222.1"/>
    <property type="match status" value="1"/>
</dbReference>
<gene>
    <name evidence="10 16" type="primary">metE</name>
    <name evidence="16" type="ORF">TISLANDTSLP1_18260</name>
</gene>
<comment type="function">
    <text evidence="1 10">Catalyzes the transfer of a methyl group from 5-methyltetrahydrofolate to homocysteine resulting in methionine formation.</text>
</comment>
<keyword evidence="7 10" id="KW-0479">Metal-binding</keyword>
<keyword evidence="4 10" id="KW-0489">Methyltransferase</keyword>
<feature type="binding site" evidence="10 11">
    <location>
        <begin position="421"/>
        <end position="423"/>
    </location>
    <ligand>
        <name>L-methionine</name>
        <dbReference type="ChEBI" id="CHEBI:57844"/>
    </ligand>
</feature>
<evidence type="ECO:0000256" key="6">
    <source>
        <dbReference type="ARBA" id="ARBA00022679"/>
    </source>
</evidence>
<feature type="binding site" evidence="10">
    <location>
        <position position="716"/>
    </location>
    <ligand>
        <name>Zn(2+)</name>
        <dbReference type="ChEBI" id="CHEBI:29105"/>
        <note>catalytic</note>
    </ligand>
</feature>
<dbReference type="Gene3D" id="3.20.20.210">
    <property type="match status" value="2"/>
</dbReference>
<evidence type="ECO:0000256" key="12">
    <source>
        <dbReference type="PIRSR" id="PIRSR000382-2"/>
    </source>
</evidence>
<evidence type="ECO:0000256" key="13">
    <source>
        <dbReference type="PIRSR" id="PIRSR000382-3"/>
    </source>
</evidence>
<name>A0A9W6GHG7_9BACT</name>
<evidence type="ECO:0000256" key="9">
    <source>
        <dbReference type="ARBA" id="ARBA00023167"/>
    </source>
</evidence>
<evidence type="ECO:0000256" key="2">
    <source>
        <dbReference type="ARBA" id="ARBA00004681"/>
    </source>
</evidence>
<keyword evidence="8 10" id="KW-0862">Zinc</keyword>
<comment type="similarity">
    <text evidence="3 10">Belongs to the vitamin-B12 independent methionine synthase family.</text>
</comment>